<dbReference type="GO" id="GO:0003916">
    <property type="term" value="F:DNA topoisomerase activity"/>
    <property type="evidence" value="ECO:0007669"/>
    <property type="project" value="InterPro"/>
</dbReference>
<name>A0A6N2WCP7_9FIRM</name>
<dbReference type="GO" id="GO:0006260">
    <property type="term" value="P:DNA replication"/>
    <property type="evidence" value="ECO:0007669"/>
    <property type="project" value="InterPro"/>
</dbReference>
<dbReference type="GO" id="GO:0005727">
    <property type="term" value="C:extrachromosomal circular DNA"/>
    <property type="evidence" value="ECO:0007669"/>
    <property type="project" value="InterPro"/>
</dbReference>
<dbReference type="SUPFAM" id="SSF52540">
    <property type="entry name" value="P-loop containing nucleoside triphosphate hydrolases"/>
    <property type="match status" value="1"/>
</dbReference>
<dbReference type="EMBL" id="CACRTF010000014">
    <property type="protein sequence ID" value="VYT39597.1"/>
    <property type="molecule type" value="Genomic_DNA"/>
</dbReference>
<dbReference type="InterPro" id="IPR027417">
    <property type="entry name" value="P-loop_NTPase"/>
</dbReference>
<dbReference type="GeneID" id="23116675"/>
<dbReference type="Gene3D" id="3.40.1310.30">
    <property type="match status" value="1"/>
</dbReference>
<reference evidence="3" key="1">
    <citation type="submission" date="2019-11" db="EMBL/GenBank/DDBJ databases">
        <authorList>
            <person name="Feng L."/>
        </authorList>
    </citation>
    <scope>NUCLEOTIDE SEQUENCE</scope>
    <source>
        <strain evidence="3">CbolteaeLFYP116</strain>
    </source>
</reference>
<dbReference type="GO" id="GO:0003677">
    <property type="term" value="F:DNA binding"/>
    <property type="evidence" value="ECO:0007669"/>
    <property type="project" value="InterPro"/>
</dbReference>
<dbReference type="GO" id="GO:0003723">
    <property type="term" value="F:RNA binding"/>
    <property type="evidence" value="ECO:0007669"/>
    <property type="project" value="InterPro"/>
</dbReference>
<evidence type="ECO:0000259" key="2">
    <source>
        <dbReference type="Pfam" id="PF01719"/>
    </source>
</evidence>
<sequence>MSKAKKVTDPCRVICEFQNQIEYTSESSFKNIVNNLYKRGIILDYAYIVHDKDTYTEQDELDDIKNKAGNLKKTHIHGMLRLNNSYKFSTIANWFDVTAQRIRKIETSYAAACAYLIHRNNPEKFQYDPSMVISSFDYNVFLAELAEKEKAQLTNENHMKKLKKRILEEVEAGTLRGYNFHENYAFSDRVALRSYLNNAIDEIIKTKLNSNKERDLEVIYIHGSSGAGKTTYAKMTAKARGLIYATSGEDRDPVETYDSHPCMILDELRPSSMKLTSFLKLVDNNTESMAGARYHGKAFIECKLIIITSILPIEEFFKNLQANDNETAIQIKRRCKTMFDMDRDNIEIYEWDDCNLEYFYCGRKKNPIPTLYHIEPKSIEELRAKACEVAGIDLSELDISPKEPEVIGIVGIPFEAVYPTIPPDIATKIKHNPWLYLNEHPEHKAIPLNQL</sequence>
<protein>
    <submittedName>
        <fullName evidence="3">Plasmid replication protein</fullName>
    </submittedName>
</protein>
<dbReference type="RefSeq" id="WP_002578150.1">
    <property type="nucleotide sequence ID" value="NZ_BAABZS010000001.1"/>
</dbReference>
<gene>
    <name evidence="3" type="ORF">CBLFYP116_03487</name>
</gene>
<dbReference type="GO" id="GO:0003724">
    <property type="term" value="F:RNA helicase activity"/>
    <property type="evidence" value="ECO:0007669"/>
    <property type="project" value="InterPro"/>
</dbReference>
<dbReference type="Pfam" id="PF01719">
    <property type="entry name" value="Rep_OBD"/>
    <property type="match status" value="1"/>
</dbReference>
<evidence type="ECO:0000313" key="3">
    <source>
        <dbReference type="EMBL" id="VYT39597.1"/>
    </source>
</evidence>
<feature type="domain" description="Plasmid replication protein origin binding" evidence="2">
    <location>
        <begin position="26"/>
        <end position="137"/>
    </location>
</feature>
<dbReference type="InterPro" id="IPR000605">
    <property type="entry name" value="Helicase_SF3_ssDNA/RNA_vir"/>
</dbReference>
<proteinExistence type="predicted"/>
<dbReference type="Pfam" id="PF00910">
    <property type="entry name" value="RNA_helicase"/>
    <property type="match status" value="1"/>
</dbReference>
<accession>A0A6N2WCP7</accession>
<evidence type="ECO:0000259" key="1">
    <source>
        <dbReference type="Pfam" id="PF00910"/>
    </source>
</evidence>
<dbReference type="InterPro" id="IPR002631">
    <property type="entry name" value="Plasmid_rep_OBD"/>
</dbReference>
<feature type="domain" description="Helicase superfamily 3 single-stranded DNA/RNA virus" evidence="1">
    <location>
        <begin position="219"/>
        <end position="309"/>
    </location>
</feature>
<dbReference type="AlphaFoldDB" id="A0A6N2WCP7"/>
<organism evidence="3">
    <name type="scientific">Enterocloster bolteae</name>
    <dbReference type="NCBI Taxonomy" id="208479"/>
    <lineage>
        <taxon>Bacteria</taxon>
        <taxon>Bacillati</taxon>
        <taxon>Bacillota</taxon>
        <taxon>Clostridia</taxon>
        <taxon>Lachnospirales</taxon>
        <taxon>Lachnospiraceae</taxon>
        <taxon>Enterocloster</taxon>
    </lineage>
</organism>